<feature type="transmembrane region" description="Helical" evidence="7">
    <location>
        <begin position="9"/>
        <end position="31"/>
    </location>
</feature>
<evidence type="ECO:0000259" key="9">
    <source>
        <dbReference type="PROSITE" id="PS50192"/>
    </source>
</evidence>
<evidence type="ECO:0000313" key="12">
    <source>
        <dbReference type="Proteomes" id="UP000249130"/>
    </source>
</evidence>
<keyword evidence="3 5" id="KW-0807">Transducer</keyword>
<reference evidence="11 12" key="1">
    <citation type="submission" date="2017-07" db="EMBL/GenBank/DDBJ databases">
        <title>Draft Genome Sequences of Select Purple Nonsulfur Bacteria.</title>
        <authorList>
            <person name="Lasarre B."/>
            <person name="Mckinlay J.B."/>
        </authorList>
    </citation>
    <scope>NUCLEOTIDE SEQUENCE [LARGE SCALE GENOMIC DNA]</scope>
    <source>
        <strain evidence="11 12">DSM 5909</strain>
    </source>
</reference>
<evidence type="ECO:0000256" key="6">
    <source>
        <dbReference type="SAM" id="MobiDB-lite"/>
    </source>
</evidence>
<sequence length="696" mass="72989">MLSRLSSNVLLKSVIALMASIIVLVLATGAFDAWRKLTTADRLAYTADAAGQMFRAMASLRVKQSFTVRALNTDGMPDPGQLKFIAQSRATAMPALRETLQILPKIDFSGRDVQIKELARLTDKIDELDKAALDDFGKPKAQRRPGLAKEFLASSGELIAVLDQIGTTLTAQSRNQDAFVDQMMLIKDAAWLVRAEGGDISIVISNALAFKTRISEEAVQTLYNKVGRTIAAWQMLESAAVGLSPASPVTAAIAKAKAAYFAPELSALRDRVVAAAAAGQPLDIPLSAWDAAQRLTVVVALAETALDAASDHAQAQVASARTNLIVSLALLIGALALAAGGLAIVSRRVIRPLQRIQGAMMQVAEGDLATEVPYRDRQDEIGSLAAALATFKQNAVEKTRIEEEQQKRREGAAQRQEAIERHIAEFEAGIGAALEALGSAAGEMRRTSEGLTATAEQTNGQAREAASSSGDASQNVQTVAAASEELSSSIHEISRQVSHAATVAKRAVAETEETDTTVQGLTEAAHKIGEIVSLITAIANQTNLLALNATIEAARAGEAGKGFAVVASEVKTLAGQTAKATEDISGQVGAIQTVADQALAAMRRIGTTIAEVSAVASSIAAAVEEQGAATAEITRNTQEAARRTQNVSDNIAGVRSCADQTGTAASGVRSSAEILNIQADTLRSEVDGFLKKIRAA</sequence>
<keyword evidence="12" id="KW-1185">Reference proteome</keyword>
<feature type="domain" description="T-SNARE coiled-coil homology" evidence="9">
    <location>
        <begin position="592"/>
        <end position="654"/>
    </location>
</feature>
<dbReference type="CDD" id="cd06225">
    <property type="entry name" value="HAMP"/>
    <property type="match status" value="1"/>
</dbReference>
<dbReference type="InterPro" id="IPR000727">
    <property type="entry name" value="T_SNARE_dom"/>
</dbReference>
<evidence type="ECO:0000256" key="4">
    <source>
        <dbReference type="ARBA" id="ARBA00029447"/>
    </source>
</evidence>
<keyword evidence="7" id="KW-0812">Transmembrane</keyword>
<dbReference type="SUPFAM" id="SSF58104">
    <property type="entry name" value="Methyl-accepting chemotaxis protein (MCP) signaling domain"/>
    <property type="match status" value="1"/>
</dbReference>
<dbReference type="Pfam" id="PF00015">
    <property type="entry name" value="MCPsignal"/>
    <property type="match status" value="1"/>
</dbReference>
<dbReference type="PROSITE" id="PS50192">
    <property type="entry name" value="T_SNARE"/>
    <property type="match status" value="1"/>
</dbReference>
<dbReference type="SMART" id="SM00283">
    <property type="entry name" value="MA"/>
    <property type="match status" value="1"/>
</dbReference>
<dbReference type="InterPro" id="IPR004089">
    <property type="entry name" value="MCPsignal_dom"/>
</dbReference>
<evidence type="ECO:0000256" key="2">
    <source>
        <dbReference type="ARBA" id="ARBA00022519"/>
    </source>
</evidence>
<comment type="caution">
    <text evidence="11">The sequence shown here is derived from an EMBL/GenBank/DDBJ whole genome shotgun (WGS) entry which is preliminary data.</text>
</comment>
<evidence type="ECO:0000259" key="10">
    <source>
        <dbReference type="PROSITE" id="PS50885"/>
    </source>
</evidence>
<dbReference type="EMBL" id="NPEX01000058">
    <property type="protein sequence ID" value="RAI44082.1"/>
    <property type="molecule type" value="Genomic_DNA"/>
</dbReference>
<feature type="compositionally biased region" description="Polar residues" evidence="6">
    <location>
        <begin position="449"/>
        <end position="475"/>
    </location>
</feature>
<dbReference type="Gene3D" id="1.10.287.950">
    <property type="entry name" value="Methyl-accepting chemotaxis protein"/>
    <property type="match status" value="1"/>
</dbReference>
<dbReference type="PROSITE" id="PS50885">
    <property type="entry name" value="HAMP"/>
    <property type="match status" value="1"/>
</dbReference>
<feature type="region of interest" description="Disordered" evidence="6">
    <location>
        <begin position="441"/>
        <end position="475"/>
    </location>
</feature>
<dbReference type="GO" id="GO:0007165">
    <property type="term" value="P:signal transduction"/>
    <property type="evidence" value="ECO:0007669"/>
    <property type="project" value="UniProtKB-KW"/>
</dbReference>
<evidence type="ECO:0008006" key="13">
    <source>
        <dbReference type="Google" id="ProtNLM"/>
    </source>
</evidence>
<dbReference type="RefSeq" id="WP_146604438.1">
    <property type="nucleotide sequence ID" value="NZ_NPEX01000058.1"/>
</dbReference>
<gene>
    <name evidence="11" type="ORF">CH341_10870</name>
</gene>
<protein>
    <recommendedName>
        <fullName evidence="13">Methyl-accepting chemotaxis protein</fullName>
    </recommendedName>
</protein>
<accession>A0A327L3L2</accession>
<dbReference type="AlphaFoldDB" id="A0A327L3L2"/>
<evidence type="ECO:0000256" key="7">
    <source>
        <dbReference type="SAM" id="Phobius"/>
    </source>
</evidence>
<organism evidence="11 12">
    <name type="scientific">Rhodoplanes roseus</name>
    <dbReference type="NCBI Taxonomy" id="29409"/>
    <lineage>
        <taxon>Bacteria</taxon>
        <taxon>Pseudomonadati</taxon>
        <taxon>Pseudomonadota</taxon>
        <taxon>Alphaproteobacteria</taxon>
        <taxon>Hyphomicrobiales</taxon>
        <taxon>Nitrobacteraceae</taxon>
        <taxon>Rhodoplanes</taxon>
    </lineage>
</organism>
<dbReference type="Pfam" id="PF00672">
    <property type="entry name" value="HAMP"/>
    <property type="match status" value="1"/>
</dbReference>
<evidence type="ECO:0000256" key="5">
    <source>
        <dbReference type="PROSITE-ProRule" id="PRU00284"/>
    </source>
</evidence>
<dbReference type="Proteomes" id="UP000249130">
    <property type="component" value="Unassembled WGS sequence"/>
</dbReference>
<name>A0A327L3L2_9BRAD</name>
<keyword evidence="7" id="KW-0472">Membrane</keyword>
<evidence type="ECO:0000256" key="3">
    <source>
        <dbReference type="ARBA" id="ARBA00023224"/>
    </source>
</evidence>
<dbReference type="PANTHER" id="PTHR32089:SF112">
    <property type="entry name" value="LYSOZYME-LIKE PROTEIN-RELATED"/>
    <property type="match status" value="1"/>
</dbReference>
<feature type="transmembrane region" description="Helical" evidence="7">
    <location>
        <begin position="324"/>
        <end position="345"/>
    </location>
</feature>
<proteinExistence type="inferred from homology"/>
<evidence type="ECO:0000313" key="11">
    <source>
        <dbReference type="EMBL" id="RAI44082.1"/>
    </source>
</evidence>
<dbReference type="Gene3D" id="6.10.340.10">
    <property type="match status" value="1"/>
</dbReference>
<dbReference type="OrthoDB" id="8456673at2"/>
<keyword evidence="2" id="KW-0997">Cell inner membrane</keyword>
<dbReference type="InterPro" id="IPR003660">
    <property type="entry name" value="HAMP_dom"/>
</dbReference>
<dbReference type="PANTHER" id="PTHR32089">
    <property type="entry name" value="METHYL-ACCEPTING CHEMOTAXIS PROTEIN MCPB"/>
    <property type="match status" value="1"/>
</dbReference>
<dbReference type="SMART" id="SM00304">
    <property type="entry name" value="HAMP"/>
    <property type="match status" value="1"/>
</dbReference>
<keyword evidence="2" id="KW-1003">Cell membrane</keyword>
<comment type="similarity">
    <text evidence="4">Belongs to the methyl-accepting chemotaxis (MCP) protein family.</text>
</comment>
<comment type="subcellular location">
    <subcellularLocation>
        <location evidence="1">Cell inner membrane</location>
        <topology evidence="1">Multi-pass membrane protein</topology>
    </subcellularLocation>
</comment>
<dbReference type="PROSITE" id="PS50111">
    <property type="entry name" value="CHEMOTAXIS_TRANSDUC_2"/>
    <property type="match status" value="1"/>
</dbReference>
<feature type="domain" description="Methyl-accepting transducer" evidence="8">
    <location>
        <begin position="440"/>
        <end position="676"/>
    </location>
</feature>
<dbReference type="GO" id="GO:0005886">
    <property type="term" value="C:plasma membrane"/>
    <property type="evidence" value="ECO:0007669"/>
    <property type="project" value="UniProtKB-SubCell"/>
</dbReference>
<keyword evidence="7" id="KW-1133">Transmembrane helix</keyword>
<evidence type="ECO:0000256" key="1">
    <source>
        <dbReference type="ARBA" id="ARBA00004429"/>
    </source>
</evidence>
<feature type="domain" description="HAMP" evidence="10">
    <location>
        <begin position="347"/>
        <end position="400"/>
    </location>
</feature>
<evidence type="ECO:0000259" key="8">
    <source>
        <dbReference type="PROSITE" id="PS50111"/>
    </source>
</evidence>